<gene>
    <name evidence="1" type="ORF">AGR7A_Cc200001</name>
</gene>
<dbReference type="AlphaFoldDB" id="A0A1S7TKL1"/>
<protein>
    <submittedName>
        <fullName evidence="1">Uncharacterized protein</fullName>
    </submittedName>
</protein>
<dbReference type="EMBL" id="FCNP01000013">
    <property type="protein sequence ID" value="CVI55165.1"/>
    <property type="molecule type" value="Genomic_DNA"/>
</dbReference>
<keyword evidence="2" id="KW-1185">Reference proteome</keyword>
<organism evidence="1 2">
    <name type="scientific">Agrobacterium deltaense NCPPB 1641</name>
    <dbReference type="NCBI Taxonomy" id="1183425"/>
    <lineage>
        <taxon>Bacteria</taxon>
        <taxon>Pseudomonadati</taxon>
        <taxon>Pseudomonadota</taxon>
        <taxon>Alphaproteobacteria</taxon>
        <taxon>Hyphomicrobiales</taxon>
        <taxon>Rhizobiaceae</taxon>
        <taxon>Rhizobium/Agrobacterium group</taxon>
        <taxon>Agrobacterium</taxon>
    </lineage>
</organism>
<comment type="caution">
    <text evidence="1">The sequence shown here is derived from an EMBL/GenBank/DDBJ whole genome shotgun (WGS) entry which is preliminary data.</text>
</comment>
<accession>A0A1S7TKL1</accession>
<name>A0A1S7TKL1_9HYPH</name>
<sequence length="58" mass="6582">METGRIENHTLETSKVIIISAVVVIDVRRQATGKCRRPYFFRTSSGFRQSGLRNIIAT</sequence>
<reference evidence="1" key="1">
    <citation type="submission" date="2016-01" db="EMBL/GenBank/DDBJ databases">
        <authorList>
            <person name="Regsiter A."/>
            <person name="william w."/>
        </authorList>
    </citation>
    <scope>NUCLEOTIDE SEQUENCE</scope>
    <source>
        <strain evidence="1">NCPPB 1641</strain>
    </source>
</reference>
<evidence type="ECO:0000313" key="2">
    <source>
        <dbReference type="Proteomes" id="UP000192140"/>
    </source>
</evidence>
<evidence type="ECO:0000313" key="1">
    <source>
        <dbReference type="EMBL" id="CVI55165.1"/>
    </source>
</evidence>
<dbReference type="Proteomes" id="UP000192140">
    <property type="component" value="Unassembled WGS sequence"/>
</dbReference>
<proteinExistence type="predicted"/>